<accession>A0A0F8WNT3</accession>
<organism evidence="1">
    <name type="scientific">marine sediment metagenome</name>
    <dbReference type="NCBI Taxonomy" id="412755"/>
    <lineage>
        <taxon>unclassified sequences</taxon>
        <taxon>metagenomes</taxon>
        <taxon>ecological metagenomes</taxon>
    </lineage>
</organism>
<proteinExistence type="predicted"/>
<dbReference type="AlphaFoldDB" id="A0A0F8WNT3"/>
<dbReference type="EMBL" id="LAZR01068290">
    <property type="protein sequence ID" value="KKK49920.1"/>
    <property type="molecule type" value="Genomic_DNA"/>
</dbReference>
<feature type="non-terminal residue" evidence="1">
    <location>
        <position position="104"/>
    </location>
</feature>
<sequence length="104" mass="11969">MNHYSYRICGLRIESTIHLPELPLVNGKAPDFRFEVLNSRKLPNCHWVRQFTLDDGDPWLMVGGNDANFHLRFPDMAHFQVDTLAKQIQCHPLSDVATDAITHL</sequence>
<name>A0A0F8WNT3_9ZZZZ</name>
<evidence type="ECO:0000313" key="1">
    <source>
        <dbReference type="EMBL" id="KKK49920.1"/>
    </source>
</evidence>
<gene>
    <name evidence="1" type="ORF">LCGC14_3130210</name>
</gene>
<reference evidence="1" key="1">
    <citation type="journal article" date="2015" name="Nature">
        <title>Complex archaea that bridge the gap between prokaryotes and eukaryotes.</title>
        <authorList>
            <person name="Spang A."/>
            <person name="Saw J.H."/>
            <person name="Jorgensen S.L."/>
            <person name="Zaremba-Niedzwiedzka K."/>
            <person name="Martijn J."/>
            <person name="Lind A.E."/>
            <person name="van Eijk R."/>
            <person name="Schleper C."/>
            <person name="Guy L."/>
            <person name="Ettema T.J."/>
        </authorList>
    </citation>
    <scope>NUCLEOTIDE SEQUENCE</scope>
</reference>
<protein>
    <submittedName>
        <fullName evidence="1">Uncharacterized protein</fullName>
    </submittedName>
</protein>
<comment type="caution">
    <text evidence="1">The sequence shown here is derived from an EMBL/GenBank/DDBJ whole genome shotgun (WGS) entry which is preliminary data.</text>
</comment>